<evidence type="ECO:0000256" key="1">
    <source>
        <dbReference type="SAM" id="Phobius"/>
    </source>
</evidence>
<proteinExistence type="predicted"/>
<accession>A0A2V3ID18</accession>
<name>A0A2V3ID18_9FLOR</name>
<keyword evidence="1" id="KW-0472">Membrane</keyword>
<evidence type="ECO:0000313" key="2">
    <source>
        <dbReference type="EMBL" id="PXF39951.1"/>
    </source>
</evidence>
<dbReference type="AlphaFoldDB" id="A0A2V3ID18"/>
<keyword evidence="3" id="KW-1185">Reference proteome</keyword>
<keyword evidence="1" id="KW-0812">Transmembrane</keyword>
<evidence type="ECO:0000313" key="3">
    <source>
        <dbReference type="Proteomes" id="UP000247409"/>
    </source>
</evidence>
<feature type="transmembrane region" description="Helical" evidence="1">
    <location>
        <begin position="67"/>
        <end position="100"/>
    </location>
</feature>
<dbReference type="EMBL" id="NBIV01000393">
    <property type="protein sequence ID" value="PXF39951.1"/>
    <property type="molecule type" value="Genomic_DNA"/>
</dbReference>
<protein>
    <submittedName>
        <fullName evidence="2">Uncharacterized protein</fullName>
    </submittedName>
</protein>
<organism evidence="2 3">
    <name type="scientific">Gracilariopsis chorda</name>
    <dbReference type="NCBI Taxonomy" id="448386"/>
    <lineage>
        <taxon>Eukaryota</taxon>
        <taxon>Rhodophyta</taxon>
        <taxon>Florideophyceae</taxon>
        <taxon>Rhodymeniophycidae</taxon>
        <taxon>Gracilariales</taxon>
        <taxon>Gracilariaceae</taxon>
        <taxon>Gracilariopsis</taxon>
    </lineage>
</organism>
<comment type="caution">
    <text evidence="2">The sequence shown here is derived from an EMBL/GenBank/DDBJ whole genome shotgun (WGS) entry which is preliminary data.</text>
</comment>
<reference evidence="2 3" key="1">
    <citation type="journal article" date="2018" name="Mol. Biol. Evol.">
        <title>Analysis of the draft genome of the red seaweed Gracilariopsis chorda provides insights into genome size evolution in Rhodophyta.</title>
        <authorList>
            <person name="Lee J."/>
            <person name="Yang E.C."/>
            <person name="Graf L."/>
            <person name="Yang J.H."/>
            <person name="Qiu H."/>
            <person name="Zel Zion U."/>
            <person name="Chan C.X."/>
            <person name="Stephens T.G."/>
            <person name="Weber A.P.M."/>
            <person name="Boo G.H."/>
            <person name="Boo S.M."/>
            <person name="Kim K.M."/>
            <person name="Shin Y."/>
            <person name="Jung M."/>
            <person name="Lee S.J."/>
            <person name="Yim H.S."/>
            <person name="Lee J.H."/>
            <person name="Bhattacharya D."/>
            <person name="Yoon H.S."/>
        </authorList>
    </citation>
    <scope>NUCLEOTIDE SEQUENCE [LARGE SCALE GENOMIC DNA]</scope>
    <source>
        <strain evidence="2 3">SKKU-2015</strain>
        <tissue evidence="2">Whole body</tissue>
    </source>
</reference>
<keyword evidence="1" id="KW-1133">Transmembrane helix</keyword>
<sequence>MGVRHIKKHYMRLFLSARSPQFIHATYVGTKLKSQVHSSQRPRINSVEEDAEELVILESFDADKGTLLVLMFSILTWLGACLGTHGLYSVSVLTSFSVYLKVLLSSKRQFTFNTFEGSDVQMH</sequence>
<dbReference type="Proteomes" id="UP000247409">
    <property type="component" value="Unassembled WGS sequence"/>
</dbReference>
<gene>
    <name evidence="2" type="ORF">BWQ96_10335</name>
</gene>